<organism evidence="1 2">
    <name type="scientific">Leminorella grimontii</name>
    <dbReference type="NCBI Taxonomy" id="82981"/>
    <lineage>
        <taxon>Bacteria</taxon>
        <taxon>Pseudomonadati</taxon>
        <taxon>Pseudomonadota</taxon>
        <taxon>Gammaproteobacteria</taxon>
        <taxon>Enterobacterales</taxon>
        <taxon>Budviciaceae</taxon>
        <taxon>Leminorella</taxon>
    </lineage>
</organism>
<sequence>MLSFFSSLFGSKKPRLTDLTLNTEGWELHHQNEASIAWFAPQREAVRIQLFPACEWPFSLSDVEAAKEYWQRETERLSGALIDIETLNIQKVPALRAIFKYRDPTPGSLGIYYVGIIWLPFKDALFQINVEDVERGTTGVREAIVANLLLHKGEIEFSEEEPEMLNSGEELFARLRESKLHRIPSDDRQYDEALPEHPLSRVRKLLDFCASEIQLSRSLQKTTPLSG</sequence>
<protein>
    <submittedName>
        <fullName evidence="1">Uncharacterized protein</fullName>
    </submittedName>
</protein>
<dbReference type="AlphaFoldDB" id="A0AAV5MZG4"/>
<gene>
    <name evidence="1" type="ORF">SOASR030_09010</name>
</gene>
<evidence type="ECO:0000313" key="1">
    <source>
        <dbReference type="EMBL" id="GKX54789.1"/>
    </source>
</evidence>
<name>A0AAV5MZG4_9GAMM</name>
<evidence type="ECO:0000313" key="2">
    <source>
        <dbReference type="Proteomes" id="UP001058124"/>
    </source>
</evidence>
<proteinExistence type="predicted"/>
<keyword evidence="2" id="KW-1185">Reference proteome</keyword>
<reference evidence="1" key="1">
    <citation type="submission" date="2022-06" db="EMBL/GenBank/DDBJ databases">
        <title>Draft genome sequences of Leminorella grimontii str. JCM5902.</title>
        <authorList>
            <person name="Wakabayashi Y."/>
            <person name="Kojima K."/>
        </authorList>
    </citation>
    <scope>NUCLEOTIDE SEQUENCE</scope>
    <source>
        <strain evidence="1">JCM 5902</strain>
    </source>
</reference>
<comment type="caution">
    <text evidence="1">The sequence shown here is derived from an EMBL/GenBank/DDBJ whole genome shotgun (WGS) entry which is preliminary data.</text>
</comment>
<accession>A0AAV5MZG4</accession>
<dbReference type="RefSeq" id="WP_245614575.1">
    <property type="nucleotide sequence ID" value="NZ_BRLH01000001.1"/>
</dbReference>
<dbReference type="Proteomes" id="UP001058124">
    <property type="component" value="Unassembled WGS sequence"/>
</dbReference>
<dbReference type="EMBL" id="BRLH01000001">
    <property type="protein sequence ID" value="GKX54789.1"/>
    <property type="molecule type" value="Genomic_DNA"/>
</dbReference>